<feature type="chain" id="PRO_5043754167" evidence="1">
    <location>
        <begin position="23"/>
        <end position="304"/>
    </location>
</feature>
<protein>
    <submittedName>
        <fullName evidence="2">Uncharacterized protein</fullName>
    </submittedName>
</protein>
<dbReference type="Proteomes" id="UP001300502">
    <property type="component" value="Unassembled WGS sequence"/>
</dbReference>
<organism evidence="2 3">
    <name type="scientific">Galdieria yellowstonensis</name>
    <dbReference type="NCBI Taxonomy" id="3028027"/>
    <lineage>
        <taxon>Eukaryota</taxon>
        <taxon>Rhodophyta</taxon>
        <taxon>Bangiophyceae</taxon>
        <taxon>Galdieriales</taxon>
        <taxon>Galdieriaceae</taxon>
        <taxon>Galdieria</taxon>
    </lineage>
</organism>
<keyword evidence="1" id="KW-0732">Signal</keyword>
<keyword evidence="3" id="KW-1185">Reference proteome</keyword>
<dbReference type="EMBL" id="JANCYU010000032">
    <property type="protein sequence ID" value="KAK4525612.1"/>
    <property type="molecule type" value="Genomic_DNA"/>
</dbReference>
<dbReference type="AlphaFoldDB" id="A0AAV9IDU7"/>
<reference evidence="2 3" key="1">
    <citation type="submission" date="2022-07" db="EMBL/GenBank/DDBJ databases">
        <title>Genome-wide signatures of adaptation to extreme environments.</title>
        <authorList>
            <person name="Cho C.H."/>
            <person name="Yoon H.S."/>
        </authorList>
    </citation>
    <scope>NUCLEOTIDE SEQUENCE [LARGE SCALE GENOMIC DNA]</scope>
    <source>
        <strain evidence="2 3">108.79 E11</strain>
    </source>
</reference>
<accession>A0AAV9IDU7</accession>
<proteinExistence type="predicted"/>
<evidence type="ECO:0000313" key="2">
    <source>
        <dbReference type="EMBL" id="KAK4525612.1"/>
    </source>
</evidence>
<feature type="signal peptide" evidence="1">
    <location>
        <begin position="1"/>
        <end position="22"/>
    </location>
</feature>
<gene>
    <name evidence="2" type="ORF">GAYE_SCF15G3521</name>
</gene>
<comment type="caution">
    <text evidence="2">The sequence shown here is derived from an EMBL/GenBank/DDBJ whole genome shotgun (WGS) entry which is preliminary data.</text>
</comment>
<sequence>MRIMKSIIHSVILGLLVSLLHQHYFPNCWSVHVTYPECVPSETRNLPLLVVVPFTEKDWSYIEKNLELYSTYYPCSSNFSGTVDILFWFHRNWKAWDRNSSALKRILESDTLKSCFRSVLTESANLKPNEDLYYYSYLKLSHVSSGTCNMFYPLFKKNFIRNGYDYIFLMEPDVSPIRPLWLEAVYNETQGKVFFQKGSIAQYAKRIITQHDYHINGNALYRVNDPCFDIILETAQREYRDAPFDGALYALRMKKSFHAWMRYYGHLFVYTDFILNFGDNPFSERQVLEKWPHTFLVHGKGRHD</sequence>
<evidence type="ECO:0000313" key="3">
    <source>
        <dbReference type="Proteomes" id="UP001300502"/>
    </source>
</evidence>
<evidence type="ECO:0000256" key="1">
    <source>
        <dbReference type="SAM" id="SignalP"/>
    </source>
</evidence>
<name>A0AAV9IDU7_9RHOD</name>